<proteinExistence type="predicted"/>
<keyword evidence="2" id="KW-1185">Reference proteome</keyword>
<evidence type="ECO:0000313" key="2">
    <source>
        <dbReference type="Proteomes" id="UP001062846"/>
    </source>
</evidence>
<dbReference type="Proteomes" id="UP001062846">
    <property type="component" value="Chromosome 6"/>
</dbReference>
<reference evidence="1" key="1">
    <citation type="submission" date="2022-02" db="EMBL/GenBank/DDBJ databases">
        <title>Plant Genome Project.</title>
        <authorList>
            <person name="Zhang R.-G."/>
        </authorList>
    </citation>
    <scope>NUCLEOTIDE SEQUENCE</scope>
    <source>
        <strain evidence="1">AT1</strain>
    </source>
</reference>
<comment type="caution">
    <text evidence="1">The sequence shown here is derived from an EMBL/GenBank/DDBJ whole genome shotgun (WGS) entry which is preliminary data.</text>
</comment>
<protein>
    <submittedName>
        <fullName evidence="1">Uncharacterized protein</fullName>
    </submittedName>
</protein>
<evidence type="ECO:0000313" key="1">
    <source>
        <dbReference type="EMBL" id="KAI8549631.1"/>
    </source>
</evidence>
<dbReference type="EMBL" id="CM046393">
    <property type="protein sequence ID" value="KAI8549631.1"/>
    <property type="molecule type" value="Genomic_DNA"/>
</dbReference>
<accession>A0ACC0N9F2</accession>
<gene>
    <name evidence="1" type="ORF">RHMOL_Rhmol06G0039800</name>
</gene>
<name>A0ACC0N9F2_RHOML</name>
<organism evidence="1 2">
    <name type="scientific">Rhododendron molle</name>
    <name type="common">Chinese azalea</name>
    <name type="synonym">Azalea mollis</name>
    <dbReference type="NCBI Taxonomy" id="49168"/>
    <lineage>
        <taxon>Eukaryota</taxon>
        <taxon>Viridiplantae</taxon>
        <taxon>Streptophyta</taxon>
        <taxon>Embryophyta</taxon>
        <taxon>Tracheophyta</taxon>
        <taxon>Spermatophyta</taxon>
        <taxon>Magnoliopsida</taxon>
        <taxon>eudicotyledons</taxon>
        <taxon>Gunneridae</taxon>
        <taxon>Pentapetalae</taxon>
        <taxon>asterids</taxon>
        <taxon>Ericales</taxon>
        <taxon>Ericaceae</taxon>
        <taxon>Ericoideae</taxon>
        <taxon>Rhodoreae</taxon>
        <taxon>Rhododendron</taxon>
    </lineage>
</organism>
<sequence>MIRRRRLERTQSEKRKREHRSSPGTILRRPETVVVSGDDERASTSVDQVDSHADAFIAKQKRFWLAEKMAEKEQESYDC</sequence>